<keyword evidence="1 4" id="KW-0732">Signal</keyword>
<dbReference type="PANTHER" id="PTHR35357">
    <property type="entry name" value="OS02G0537100 PROTEIN"/>
    <property type="match status" value="1"/>
</dbReference>
<evidence type="ECO:0000256" key="3">
    <source>
        <dbReference type="ARBA" id="ARBA00038471"/>
    </source>
</evidence>
<dbReference type="Proteomes" id="UP001174677">
    <property type="component" value="Chromosome 3"/>
</dbReference>
<feature type="domain" description="Pectinesterase inhibitor" evidence="5">
    <location>
        <begin position="19"/>
        <end position="164"/>
    </location>
</feature>
<dbReference type="InterPro" id="IPR006501">
    <property type="entry name" value="Pectinesterase_inhib_dom"/>
</dbReference>
<dbReference type="Pfam" id="PF04043">
    <property type="entry name" value="PMEI"/>
    <property type="match status" value="1"/>
</dbReference>
<dbReference type="Gene3D" id="1.20.140.40">
    <property type="entry name" value="Invertase/pectin methylesterase inhibitor family protein"/>
    <property type="match status" value="1"/>
</dbReference>
<comment type="caution">
    <text evidence="6">The sequence shown here is derived from an EMBL/GenBank/DDBJ whole genome shotgun (WGS) entry which is preliminary data.</text>
</comment>
<keyword evidence="2" id="KW-1015">Disulfide bond</keyword>
<feature type="chain" id="PRO_5047247196" description="Pectinesterase inhibitor domain-containing protein" evidence="4">
    <location>
        <begin position="20"/>
        <end position="171"/>
    </location>
</feature>
<proteinExistence type="inferred from homology"/>
<dbReference type="InterPro" id="IPR035513">
    <property type="entry name" value="Invertase/methylesterase_inhib"/>
</dbReference>
<dbReference type="NCBIfam" id="TIGR01614">
    <property type="entry name" value="PME_inhib"/>
    <property type="match status" value="1"/>
</dbReference>
<dbReference type="CDD" id="cd15801">
    <property type="entry name" value="PMEI-like_1"/>
    <property type="match status" value="1"/>
</dbReference>
<feature type="signal peptide" evidence="4">
    <location>
        <begin position="1"/>
        <end position="19"/>
    </location>
</feature>
<evidence type="ECO:0000256" key="1">
    <source>
        <dbReference type="ARBA" id="ARBA00022729"/>
    </source>
</evidence>
<evidence type="ECO:0000313" key="7">
    <source>
        <dbReference type="Proteomes" id="UP001174677"/>
    </source>
</evidence>
<dbReference type="PANTHER" id="PTHR35357:SF8">
    <property type="entry name" value="OS01G0111000 PROTEIN"/>
    <property type="match status" value="1"/>
</dbReference>
<name>A0ABQ9N2I4_HEVBR</name>
<comment type="similarity">
    <text evidence="3">Belongs to the PMEI family.</text>
</comment>
<evidence type="ECO:0000313" key="6">
    <source>
        <dbReference type="EMBL" id="KAJ9185953.1"/>
    </source>
</evidence>
<dbReference type="EMBL" id="JARPOI010000003">
    <property type="protein sequence ID" value="KAJ9185953.1"/>
    <property type="molecule type" value="Genomic_DNA"/>
</dbReference>
<accession>A0ABQ9N2I4</accession>
<protein>
    <recommendedName>
        <fullName evidence="5">Pectinesterase inhibitor domain-containing protein</fullName>
    </recommendedName>
</protein>
<organism evidence="6 7">
    <name type="scientific">Hevea brasiliensis</name>
    <name type="common">Para rubber tree</name>
    <name type="synonym">Siphonia brasiliensis</name>
    <dbReference type="NCBI Taxonomy" id="3981"/>
    <lineage>
        <taxon>Eukaryota</taxon>
        <taxon>Viridiplantae</taxon>
        <taxon>Streptophyta</taxon>
        <taxon>Embryophyta</taxon>
        <taxon>Tracheophyta</taxon>
        <taxon>Spermatophyta</taxon>
        <taxon>Magnoliopsida</taxon>
        <taxon>eudicotyledons</taxon>
        <taxon>Gunneridae</taxon>
        <taxon>Pentapetalae</taxon>
        <taxon>rosids</taxon>
        <taxon>fabids</taxon>
        <taxon>Malpighiales</taxon>
        <taxon>Euphorbiaceae</taxon>
        <taxon>Crotonoideae</taxon>
        <taxon>Micrandreae</taxon>
        <taxon>Hevea</taxon>
    </lineage>
</organism>
<reference evidence="6" key="1">
    <citation type="journal article" date="2023" name="Plant Biotechnol. J.">
        <title>Chromosome-level wild Hevea brasiliensis genome provides new tools for genomic-assisted breeding and valuable loci to elevate rubber yield.</title>
        <authorList>
            <person name="Cheng H."/>
            <person name="Song X."/>
            <person name="Hu Y."/>
            <person name="Wu T."/>
            <person name="Yang Q."/>
            <person name="An Z."/>
            <person name="Feng S."/>
            <person name="Deng Z."/>
            <person name="Wu W."/>
            <person name="Zeng X."/>
            <person name="Tu M."/>
            <person name="Wang X."/>
            <person name="Huang H."/>
        </authorList>
    </citation>
    <scope>NUCLEOTIDE SEQUENCE</scope>
    <source>
        <strain evidence="6">MT/VB/25A 57/8</strain>
    </source>
</reference>
<sequence>MSFSILFFFLLVLAIPTHQTSDLVTKTCDQTLYKDLCNSALASAPESEVTDVQSLAKFALKMTSLNAVEIHKRISLLFNTSSDEFIKQCLTDCSEIYTDATDQLEDSMVALDFKSYNDVNTWVTAAMTDAQSCEDGFNEKSGIVSPLSDINKKFTQLCSISLAITNLLDKN</sequence>
<evidence type="ECO:0000256" key="4">
    <source>
        <dbReference type="SAM" id="SignalP"/>
    </source>
</evidence>
<dbReference type="SUPFAM" id="SSF101148">
    <property type="entry name" value="Plant invertase/pectin methylesterase inhibitor"/>
    <property type="match status" value="1"/>
</dbReference>
<gene>
    <name evidence="6" type="ORF">P3X46_005521</name>
</gene>
<keyword evidence="7" id="KW-1185">Reference proteome</keyword>
<evidence type="ECO:0000259" key="5">
    <source>
        <dbReference type="SMART" id="SM00856"/>
    </source>
</evidence>
<evidence type="ECO:0000256" key="2">
    <source>
        <dbReference type="ARBA" id="ARBA00023157"/>
    </source>
</evidence>
<dbReference type="SMART" id="SM00856">
    <property type="entry name" value="PMEI"/>
    <property type="match status" value="1"/>
</dbReference>